<gene>
    <name evidence="3" type="ORF">IMCC12053_1932</name>
</gene>
<dbReference type="CDD" id="cd16936">
    <property type="entry name" value="HATPase_RsbW-like"/>
    <property type="match status" value="1"/>
</dbReference>
<protein>
    <submittedName>
        <fullName evidence="3">Serine-protein kinase RsbW</fullName>
        <ecNumber evidence="3">2.7.11.1</ecNumber>
    </submittedName>
</protein>
<evidence type="ECO:0000313" key="4">
    <source>
        <dbReference type="Proteomes" id="UP000064920"/>
    </source>
</evidence>
<dbReference type="Proteomes" id="UP000064920">
    <property type="component" value="Chromosome"/>
</dbReference>
<dbReference type="EC" id="2.7.11.1" evidence="3"/>
<dbReference type="InterPro" id="IPR003594">
    <property type="entry name" value="HATPase_dom"/>
</dbReference>
<dbReference type="Gene3D" id="3.30.565.10">
    <property type="entry name" value="Histidine kinase-like ATPase, C-terminal domain"/>
    <property type="match status" value="1"/>
</dbReference>
<dbReference type="SUPFAM" id="SSF55874">
    <property type="entry name" value="ATPase domain of HSP90 chaperone/DNA topoisomerase II/histidine kinase"/>
    <property type="match status" value="1"/>
</dbReference>
<reference evidence="3 4" key="1">
    <citation type="submission" date="2015-05" db="EMBL/GenBank/DDBJ databases">
        <authorList>
            <person name="Wang D.B."/>
            <person name="Wang M."/>
        </authorList>
    </citation>
    <scope>NUCLEOTIDE SEQUENCE [LARGE SCALE GENOMIC DNA]</scope>
    <source>
        <strain evidence="3 4">IMCC 12053</strain>
    </source>
</reference>
<evidence type="ECO:0000256" key="1">
    <source>
        <dbReference type="ARBA" id="ARBA00022527"/>
    </source>
</evidence>
<sequence length="158" mass="17246">MHRRAEQNLSVTQGQMSHRMALNASQKSVRKALRAIKAQLDDHGVLPDDLASIELVLAEALNNIVEHAYSGADKGLIEVALSMDVNELAFQITDRGLPMPNGEPPKGTLAPMTGDISELPEGGFGWFLIHELAHDLAYVRHGSSNVFSFRMNTADNTD</sequence>
<keyword evidence="4" id="KW-1185">Reference proteome</keyword>
<proteinExistence type="predicted"/>
<dbReference type="PANTHER" id="PTHR35526:SF3">
    <property type="entry name" value="ANTI-SIGMA-F FACTOR RSBW"/>
    <property type="match status" value="1"/>
</dbReference>
<dbReference type="GO" id="GO:0004674">
    <property type="term" value="F:protein serine/threonine kinase activity"/>
    <property type="evidence" value="ECO:0007669"/>
    <property type="project" value="UniProtKB-KW"/>
</dbReference>
<dbReference type="KEGG" id="cmar:IMCC12053_1932"/>
<dbReference type="AlphaFoldDB" id="A0A0P0AC16"/>
<name>A0A0P0AC16_9RHOB</name>
<dbReference type="PANTHER" id="PTHR35526">
    <property type="entry name" value="ANTI-SIGMA-F FACTOR RSBW-RELATED"/>
    <property type="match status" value="1"/>
</dbReference>
<feature type="domain" description="Histidine kinase/HSP90-like ATPase" evidence="2">
    <location>
        <begin position="23"/>
        <end position="146"/>
    </location>
</feature>
<dbReference type="EMBL" id="CP012023">
    <property type="protein sequence ID" value="ALI55879.1"/>
    <property type="molecule type" value="Genomic_DNA"/>
</dbReference>
<evidence type="ECO:0000259" key="2">
    <source>
        <dbReference type="Pfam" id="PF13581"/>
    </source>
</evidence>
<keyword evidence="3" id="KW-0418">Kinase</keyword>
<keyword evidence="3" id="KW-0808">Transferase</keyword>
<dbReference type="Pfam" id="PF13581">
    <property type="entry name" value="HATPase_c_2"/>
    <property type="match status" value="1"/>
</dbReference>
<dbReference type="InterPro" id="IPR036890">
    <property type="entry name" value="HATPase_C_sf"/>
</dbReference>
<dbReference type="PATRIC" id="fig|1397108.4.peg.1976"/>
<accession>A0A0P0AC16</accession>
<keyword evidence="1" id="KW-0723">Serine/threonine-protein kinase</keyword>
<dbReference type="STRING" id="1397108.IMCC12053_1932"/>
<dbReference type="RefSeq" id="WP_169775313.1">
    <property type="nucleotide sequence ID" value="NZ_CP012023.1"/>
</dbReference>
<dbReference type="InterPro" id="IPR050267">
    <property type="entry name" value="Anti-sigma-factor_SerPK"/>
</dbReference>
<organism evidence="3 4">
    <name type="scientific">Celeribacter marinus</name>
    <dbReference type="NCBI Taxonomy" id="1397108"/>
    <lineage>
        <taxon>Bacteria</taxon>
        <taxon>Pseudomonadati</taxon>
        <taxon>Pseudomonadota</taxon>
        <taxon>Alphaproteobacteria</taxon>
        <taxon>Rhodobacterales</taxon>
        <taxon>Roseobacteraceae</taxon>
        <taxon>Celeribacter</taxon>
    </lineage>
</organism>
<evidence type="ECO:0000313" key="3">
    <source>
        <dbReference type="EMBL" id="ALI55879.1"/>
    </source>
</evidence>